<dbReference type="OMA" id="WAEPCKT"/>
<dbReference type="GO" id="GO:0006879">
    <property type="term" value="P:intracellular iron ion homeostasis"/>
    <property type="evidence" value="ECO:0007669"/>
    <property type="project" value="TreeGrafter"/>
</dbReference>
<evidence type="ECO:0000313" key="8">
    <source>
        <dbReference type="Proteomes" id="UP000018144"/>
    </source>
</evidence>
<gene>
    <name evidence="7" type="ORF">PCON_14049</name>
</gene>
<evidence type="ECO:0000256" key="1">
    <source>
        <dbReference type="ARBA" id="ARBA00009630"/>
    </source>
</evidence>
<evidence type="ECO:0000313" key="7">
    <source>
        <dbReference type="EMBL" id="CCX33020.1"/>
    </source>
</evidence>
<protein>
    <submittedName>
        <fullName evidence="7">Similar to Monothiol glutaredoxin-4 acc. no. O74790</fullName>
    </submittedName>
</protein>
<dbReference type="GO" id="GO:0005829">
    <property type="term" value="C:cytosol"/>
    <property type="evidence" value="ECO:0007669"/>
    <property type="project" value="TreeGrafter"/>
</dbReference>
<evidence type="ECO:0000256" key="3">
    <source>
        <dbReference type="ARBA" id="ARBA00023004"/>
    </source>
</evidence>
<dbReference type="GO" id="GO:0051537">
    <property type="term" value="F:2 iron, 2 sulfur cluster binding"/>
    <property type="evidence" value="ECO:0007669"/>
    <property type="project" value="TreeGrafter"/>
</dbReference>
<dbReference type="EMBL" id="HF935997">
    <property type="protein sequence ID" value="CCX33020.1"/>
    <property type="molecule type" value="Genomic_DNA"/>
</dbReference>
<comment type="function">
    <text evidence="5">Monothiol glutaredoxin involved in the biogenesis of iron-sulfur clusters. Binds one iron-sulfur cluster per dimer. The iron-sulfur cluster is bound between subunits, and is complexed by a bound glutathione and a cysteine residue from each subunit.</text>
</comment>
<dbReference type="CDD" id="cd02984">
    <property type="entry name" value="TRX_PICOT"/>
    <property type="match status" value="1"/>
</dbReference>
<dbReference type="FunFam" id="3.40.30.10:FF:000012">
    <property type="entry name" value="Monothiol glutaredoxin"/>
    <property type="match status" value="1"/>
</dbReference>
<dbReference type="Pfam" id="PF00085">
    <property type="entry name" value="Thioredoxin"/>
    <property type="match status" value="1"/>
</dbReference>
<dbReference type="eggNOG" id="KOG0911">
    <property type="taxonomic scope" value="Eukaryota"/>
</dbReference>
<reference evidence="7 8" key="1">
    <citation type="journal article" date="2013" name="PLoS Genet.">
        <title>The genome and development-dependent transcriptomes of Pyronema confluens: a window into fungal evolution.</title>
        <authorList>
            <person name="Traeger S."/>
            <person name="Altegoer F."/>
            <person name="Freitag M."/>
            <person name="Gabaldon T."/>
            <person name="Kempken F."/>
            <person name="Kumar A."/>
            <person name="Marcet-Houben M."/>
            <person name="Poggeler S."/>
            <person name="Stajich J.E."/>
            <person name="Nowrousian M."/>
        </authorList>
    </citation>
    <scope>NUCLEOTIDE SEQUENCE [LARGE SCALE GENOMIC DNA]</scope>
    <source>
        <strain evidence="8">CBS 100304</strain>
        <tissue evidence="7">Vegetative mycelium</tissue>
    </source>
</reference>
<evidence type="ECO:0000256" key="5">
    <source>
        <dbReference type="ARBA" id="ARBA00055846"/>
    </source>
</evidence>
<organism evidence="7 8">
    <name type="scientific">Pyronema omphalodes (strain CBS 100304)</name>
    <name type="common">Pyronema confluens</name>
    <dbReference type="NCBI Taxonomy" id="1076935"/>
    <lineage>
        <taxon>Eukaryota</taxon>
        <taxon>Fungi</taxon>
        <taxon>Dikarya</taxon>
        <taxon>Ascomycota</taxon>
        <taxon>Pezizomycotina</taxon>
        <taxon>Pezizomycetes</taxon>
        <taxon>Pezizales</taxon>
        <taxon>Pyronemataceae</taxon>
        <taxon>Pyronema</taxon>
    </lineage>
</organism>
<dbReference type="InterPro" id="IPR033658">
    <property type="entry name" value="GRX_PICOT-like"/>
</dbReference>
<dbReference type="SUPFAM" id="SSF52833">
    <property type="entry name" value="Thioredoxin-like"/>
    <property type="match status" value="2"/>
</dbReference>
<dbReference type="OrthoDB" id="415696at2759"/>
<keyword evidence="8" id="KW-1185">Reference proteome</keyword>
<dbReference type="Pfam" id="PF00462">
    <property type="entry name" value="Glutaredoxin"/>
    <property type="match status" value="1"/>
</dbReference>
<dbReference type="Gene3D" id="3.40.30.10">
    <property type="entry name" value="Glutaredoxin"/>
    <property type="match status" value="2"/>
</dbReference>
<dbReference type="Proteomes" id="UP000018144">
    <property type="component" value="Unassembled WGS sequence"/>
</dbReference>
<dbReference type="PANTHER" id="PTHR10293:SF73">
    <property type="entry name" value="GLUTAREDOXIN-3"/>
    <property type="match status" value="1"/>
</dbReference>
<dbReference type="InterPro" id="IPR004480">
    <property type="entry name" value="Monothiol_GRX-rel"/>
</dbReference>
<sequence length="235" mass="25446">MATVQDITSVEQFNELISNAPETSLVVLNFHAPWAAPCAQMNQVFSTLASQSTASTLFLAIDAEEHPDISETYEVSAVPYFVLLRNNTSLDTISGADPAKLTAAVTKHSNGATFALPPAQSAVASASEGPQEEEDINTRLGKLVAAAPVMLFMKGTPASPQCGFSKKLVALLREKEVRYGFFNILADDEVRQGLKVYSDWPTYPQLYVKGELVGGLDIVREEMENDPSFLQDLSA</sequence>
<dbReference type="GO" id="GO:0046872">
    <property type="term" value="F:metal ion binding"/>
    <property type="evidence" value="ECO:0007669"/>
    <property type="project" value="UniProtKB-KW"/>
</dbReference>
<feature type="domain" description="Thioredoxin" evidence="6">
    <location>
        <begin position="1"/>
        <end position="110"/>
    </location>
</feature>
<dbReference type="PROSITE" id="PS51352">
    <property type="entry name" value="THIOREDOXIN_2"/>
    <property type="match status" value="1"/>
</dbReference>
<dbReference type="CDD" id="cd03028">
    <property type="entry name" value="GRX_PICOT_like"/>
    <property type="match status" value="1"/>
</dbReference>
<comment type="similarity">
    <text evidence="1">Belongs to the glutaredoxin family. Monothiol subfamily.</text>
</comment>
<dbReference type="STRING" id="1076935.U4LTQ3"/>
<dbReference type="InterPro" id="IPR013766">
    <property type="entry name" value="Thioredoxin_domain"/>
</dbReference>
<evidence type="ECO:0000256" key="2">
    <source>
        <dbReference type="ARBA" id="ARBA00022723"/>
    </source>
</evidence>
<evidence type="ECO:0000256" key="4">
    <source>
        <dbReference type="ARBA" id="ARBA00023014"/>
    </source>
</evidence>
<proteinExistence type="inferred from homology"/>
<name>U4LTQ3_PYROM</name>
<dbReference type="GO" id="GO:0015036">
    <property type="term" value="F:disulfide oxidoreductase activity"/>
    <property type="evidence" value="ECO:0007669"/>
    <property type="project" value="UniProtKB-ARBA"/>
</dbReference>
<keyword evidence="3" id="KW-0408">Iron</keyword>
<dbReference type="FunFam" id="3.40.30.10:FF:000092">
    <property type="entry name" value="Monothiol glutaredoxin"/>
    <property type="match status" value="1"/>
</dbReference>
<keyword evidence="2" id="KW-0479">Metal-binding</keyword>
<keyword evidence="4" id="KW-0411">Iron-sulfur</keyword>
<dbReference type="PROSITE" id="PS51354">
    <property type="entry name" value="GLUTAREDOXIN_2"/>
    <property type="match status" value="1"/>
</dbReference>
<evidence type="ECO:0000259" key="6">
    <source>
        <dbReference type="PROSITE" id="PS51352"/>
    </source>
</evidence>
<dbReference type="AlphaFoldDB" id="U4LTQ3"/>
<dbReference type="PANTHER" id="PTHR10293">
    <property type="entry name" value="GLUTAREDOXIN FAMILY MEMBER"/>
    <property type="match status" value="1"/>
</dbReference>
<dbReference type="InterPro" id="IPR002109">
    <property type="entry name" value="Glutaredoxin"/>
</dbReference>
<accession>U4LTQ3</accession>
<dbReference type="InterPro" id="IPR036249">
    <property type="entry name" value="Thioredoxin-like_sf"/>
</dbReference>
<dbReference type="GO" id="GO:0005634">
    <property type="term" value="C:nucleus"/>
    <property type="evidence" value="ECO:0007669"/>
    <property type="project" value="TreeGrafter"/>
</dbReference>